<comment type="caution">
    <text evidence="8">The sequence shown here is derived from an EMBL/GenBank/DDBJ whole genome shotgun (WGS) entry which is preliminary data.</text>
</comment>
<keyword evidence="4" id="KW-0255">Endonuclease</keyword>
<keyword evidence="2" id="KW-0548">Nucleotidyltransferase</keyword>
<keyword evidence="1" id="KW-0808">Transferase</keyword>
<dbReference type="PANTHER" id="PTHR37984:SF5">
    <property type="entry name" value="PROTEIN NYNRIN-LIKE"/>
    <property type="match status" value="1"/>
</dbReference>
<dbReference type="Pfam" id="PF17917">
    <property type="entry name" value="RT_RNaseH"/>
    <property type="match status" value="1"/>
</dbReference>
<protein>
    <recommendedName>
        <fullName evidence="7">Reverse transcriptase RNase H-like domain-containing protein</fullName>
    </recommendedName>
</protein>
<dbReference type="InterPro" id="IPR043128">
    <property type="entry name" value="Rev_trsase/Diguanyl_cyclase"/>
</dbReference>
<evidence type="ECO:0000313" key="8">
    <source>
        <dbReference type="EMBL" id="RVX17147.1"/>
    </source>
</evidence>
<dbReference type="GO" id="GO:0003676">
    <property type="term" value="F:nucleic acid binding"/>
    <property type="evidence" value="ECO:0007669"/>
    <property type="project" value="InterPro"/>
</dbReference>
<dbReference type="GO" id="GO:0016787">
    <property type="term" value="F:hydrolase activity"/>
    <property type="evidence" value="ECO:0007669"/>
    <property type="project" value="UniProtKB-KW"/>
</dbReference>
<dbReference type="AlphaFoldDB" id="A0A438K7F7"/>
<evidence type="ECO:0000259" key="7">
    <source>
        <dbReference type="Pfam" id="PF17917"/>
    </source>
</evidence>
<dbReference type="SUPFAM" id="SSF56672">
    <property type="entry name" value="DNA/RNA polymerases"/>
    <property type="match status" value="1"/>
</dbReference>
<dbReference type="Gene3D" id="3.30.420.10">
    <property type="entry name" value="Ribonuclease H-like superfamily/Ribonuclease H"/>
    <property type="match status" value="2"/>
</dbReference>
<dbReference type="InterPro" id="IPR050951">
    <property type="entry name" value="Retrovirus_Pol_polyprotein"/>
</dbReference>
<evidence type="ECO:0000256" key="5">
    <source>
        <dbReference type="ARBA" id="ARBA00022801"/>
    </source>
</evidence>
<evidence type="ECO:0000313" key="9">
    <source>
        <dbReference type="Proteomes" id="UP000288805"/>
    </source>
</evidence>
<dbReference type="InterPro" id="IPR012337">
    <property type="entry name" value="RNaseH-like_sf"/>
</dbReference>
<evidence type="ECO:0000256" key="6">
    <source>
        <dbReference type="ARBA" id="ARBA00022918"/>
    </source>
</evidence>
<dbReference type="EMBL" id="QGNW01000014">
    <property type="protein sequence ID" value="RVX17147.1"/>
    <property type="molecule type" value="Genomic_DNA"/>
</dbReference>
<organism evidence="8 9">
    <name type="scientific">Vitis vinifera</name>
    <name type="common">Grape</name>
    <dbReference type="NCBI Taxonomy" id="29760"/>
    <lineage>
        <taxon>Eukaryota</taxon>
        <taxon>Viridiplantae</taxon>
        <taxon>Streptophyta</taxon>
        <taxon>Embryophyta</taxon>
        <taxon>Tracheophyta</taxon>
        <taxon>Spermatophyta</taxon>
        <taxon>Magnoliopsida</taxon>
        <taxon>eudicotyledons</taxon>
        <taxon>Gunneridae</taxon>
        <taxon>Pentapetalae</taxon>
        <taxon>rosids</taxon>
        <taxon>Vitales</taxon>
        <taxon>Vitaceae</taxon>
        <taxon>Viteae</taxon>
        <taxon>Vitis</taxon>
    </lineage>
</organism>
<evidence type="ECO:0000256" key="2">
    <source>
        <dbReference type="ARBA" id="ARBA00022695"/>
    </source>
</evidence>
<dbReference type="InterPro" id="IPR043502">
    <property type="entry name" value="DNA/RNA_pol_sf"/>
</dbReference>
<sequence length="805" mass="92270">MTLEFNIFHLCKKHIHPEKEEGPKEACMIDTLVEGHCDKRIQEDLIESLGDLDEELHKPLDLLTTLSPWRRREEILPLINKDETQRAAKEEPPKVILKPLPIELKYAYLEEDKQCLVVISSALTIHQEDCPLKVLRRCKKAIGWQISDLKGISPLVYTHHIYMKNEAKPVQQPQRSLWVSPTQVVPKKSGIMVVQNNKGEDVSTYLTTDKGLSLGTSSPSKALKLTKQRRFIKDFSKLARPICELLVKDAKLIWDDRCQRSFEELKLFLTIAPIVRAPNWHCPLSFCLDKFRAYLVGSFIVVFTDYSALKYLLTKQDAKARLIRWIFLLQEFDLQIKDKKEVENVVVDHLSRLAIAHNSMVCPSMMIFQMSLLCGGSCSLSNKDPQSFPENACGGHFASQKTAMRVLQSGFCLPSLFKDAHTMCKSYYVSKWVEVVPSKHNDHRVVLKFLKENICSRFGYPKAIISNGGTHFCNKPFETLLTKYGVKHKVVNTNRKDWSAKLFDSLWAYRTTYKTILGMSPYRLVYDKACHLPVELEYKAWWAIKKLNMDLSKARMKRFLDLGELEELRNDAYINSNIAKERLKRGNFKAIGYVLKDSWHRKTLKKKFTKAFCTPLRKFRRSRATRQRASSARVPCDSPPQEATIEAPQIPLSDGGALISPSSFAFQRRLQIKTFPLKVLFLIRRPSDRSLSSETLIAYYRGQRYCRGSTDSLSSHLIHLLSADGPSISEGHGPHFIQEDLYRFDHSSKGASTWDAPRRCGATLQSLFPTTFNTEAMSYLGCFVPHIRGLLLWPTPLDRGLPRPL</sequence>
<proteinExistence type="predicted"/>
<dbReference type="Proteomes" id="UP000288805">
    <property type="component" value="Unassembled WGS sequence"/>
</dbReference>
<evidence type="ECO:0000256" key="1">
    <source>
        <dbReference type="ARBA" id="ARBA00022679"/>
    </source>
</evidence>
<gene>
    <name evidence="8" type="ORF">CK203_003277</name>
</gene>
<name>A0A438K7F7_VITVI</name>
<dbReference type="PANTHER" id="PTHR37984">
    <property type="entry name" value="PROTEIN CBG26694"/>
    <property type="match status" value="1"/>
</dbReference>
<dbReference type="CDD" id="cd09274">
    <property type="entry name" value="RNase_HI_RT_Ty3"/>
    <property type="match status" value="1"/>
</dbReference>
<evidence type="ECO:0000256" key="4">
    <source>
        <dbReference type="ARBA" id="ARBA00022759"/>
    </source>
</evidence>
<dbReference type="SUPFAM" id="SSF53098">
    <property type="entry name" value="Ribonuclease H-like"/>
    <property type="match status" value="1"/>
</dbReference>
<evidence type="ECO:0000256" key="3">
    <source>
        <dbReference type="ARBA" id="ARBA00022722"/>
    </source>
</evidence>
<dbReference type="GO" id="GO:0004519">
    <property type="term" value="F:endonuclease activity"/>
    <property type="evidence" value="ECO:0007669"/>
    <property type="project" value="UniProtKB-KW"/>
</dbReference>
<keyword evidence="5" id="KW-0378">Hydrolase</keyword>
<feature type="domain" description="Reverse transcriptase RNase H-like" evidence="7">
    <location>
        <begin position="285"/>
        <end position="332"/>
    </location>
</feature>
<dbReference type="GO" id="GO:0003964">
    <property type="term" value="F:RNA-directed DNA polymerase activity"/>
    <property type="evidence" value="ECO:0007669"/>
    <property type="project" value="UniProtKB-KW"/>
</dbReference>
<reference evidence="8 9" key="1">
    <citation type="journal article" date="2018" name="PLoS Genet.">
        <title>Population sequencing reveals clonal diversity and ancestral inbreeding in the grapevine cultivar Chardonnay.</title>
        <authorList>
            <person name="Roach M.J."/>
            <person name="Johnson D.L."/>
            <person name="Bohlmann J."/>
            <person name="van Vuuren H.J."/>
            <person name="Jones S.J."/>
            <person name="Pretorius I.S."/>
            <person name="Schmidt S.A."/>
            <person name="Borneman A.R."/>
        </authorList>
    </citation>
    <scope>NUCLEOTIDE SEQUENCE [LARGE SCALE GENOMIC DNA]</scope>
    <source>
        <strain evidence="9">cv. Chardonnay</strain>
        <tissue evidence="8">Leaf</tissue>
    </source>
</reference>
<keyword evidence="6" id="KW-0695">RNA-directed DNA polymerase</keyword>
<keyword evidence="3" id="KW-0540">Nuclease</keyword>
<dbReference type="Gene3D" id="3.30.70.270">
    <property type="match status" value="1"/>
</dbReference>
<accession>A0A438K7F7</accession>
<dbReference type="InterPro" id="IPR036397">
    <property type="entry name" value="RNaseH_sf"/>
</dbReference>
<dbReference type="InterPro" id="IPR041373">
    <property type="entry name" value="RT_RNaseH"/>
</dbReference>